<dbReference type="Proteomes" id="UP001243420">
    <property type="component" value="Chromosome"/>
</dbReference>
<sequence>MDDRAVLIGDFVRSRGAGADALAAGFDRLGTAAAEIARWQAADPRLTRFRGDGWQMLLIRPALALRAALLVRADLRAADLPPTRIAIGLGPVAFEGSADLSDADGPAFHRAGAALDAMPRGRQLALAAEGALPLLPAAAILLDALSERWTVAQAEAVALSLPPDAPRQTDLADRLGIRQQSLADRLDAAGFPAIRAALDTIEAGA</sequence>
<dbReference type="EMBL" id="CP122537">
    <property type="protein sequence ID" value="WGH78238.1"/>
    <property type="molecule type" value="Genomic_DNA"/>
</dbReference>
<evidence type="ECO:0000313" key="1">
    <source>
        <dbReference type="EMBL" id="WGH78238.1"/>
    </source>
</evidence>
<reference evidence="1 2" key="1">
    <citation type="submission" date="2023-04" db="EMBL/GenBank/DDBJ databases">
        <title>Jannaschia ovalis sp. nov., a marine bacterium isolated from sea tidal flat.</title>
        <authorList>
            <person name="Kwon D.Y."/>
            <person name="Kim J.-J."/>
        </authorList>
    </citation>
    <scope>NUCLEOTIDE SEQUENCE [LARGE SCALE GENOMIC DNA]</scope>
    <source>
        <strain evidence="1 2">GRR-S6-38</strain>
    </source>
</reference>
<name>A0ABY8LDI0_9RHOB</name>
<proteinExistence type="predicted"/>
<protein>
    <submittedName>
        <fullName evidence="1">MarR family transcriptional regulator</fullName>
    </submittedName>
</protein>
<accession>A0ABY8LDI0</accession>
<evidence type="ECO:0000313" key="2">
    <source>
        <dbReference type="Proteomes" id="UP001243420"/>
    </source>
</evidence>
<keyword evidence="2" id="KW-1185">Reference proteome</keyword>
<dbReference type="RefSeq" id="WP_279964976.1">
    <property type="nucleotide sequence ID" value="NZ_CP122537.1"/>
</dbReference>
<organism evidence="1 2">
    <name type="scientific">Jannaschia ovalis</name>
    <dbReference type="NCBI Taxonomy" id="3038773"/>
    <lineage>
        <taxon>Bacteria</taxon>
        <taxon>Pseudomonadati</taxon>
        <taxon>Pseudomonadota</taxon>
        <taxon>Alphaproteobacteria</taxon>
        <taxon>Rhodobacterales</taxon>
        <taxon>Roseobacteraceae</taxon>
        <taxon>Jannaschia</taxon>
    </lineage>
</organism>
<gene>
    <name evidence="1" type="ORF">P8627_14560</name>
</gene>